<feature type="domain" description="GGDEF" evidence="3">
    <location>
        <begin position="457"/>
        <end position="584"/>
    </location>
</feature>
<keyword evidence="1" id="KW-0472">Membrane</keyword>
<evidence type="ECO:0000256" key="1">
    <source>
        <dbReference type="SAM" id="Phobius"/>
    </source>
</evidence>
<feature type="transmembrane region" description="Helical" evidence="1">
    <location>
        <begin position="38"/>
        <end position="58"/>
    </location>
</feature>
<evidence type="ECO:0000256" key="2">
    <source>
        <dbReference type="SAM" id="SignalP"/>
    </source>
</evidence>
<organism evidence="4 5">
    <name type="scientific">Caldicellulosiruptor morganii</name>
    <dbReference type="NCBI Taxonomy" id="1387555"/>
    <lineage>
        <taxon>Bacteria</taxon>
        <taxon>Bacillati</taxon>
        <taxon>Bacillota</taxon>
        <taxon>Bacillota incertae sedis</taxon>
        <taxon>Caldicellulosiruptorales</taxon>
        <taxon>Caldicellulosiruptoraceae</taxon>
        <taxon>Caldicellulosiruptor</taxon>
    </lineage>
</organism>
<feature type="signal peptide" evidence="2">
    <location>
        <begin position="1"/>
        <end position="22"/>
    </location>
</feature>
<keyword evidence="2" id="KW-0732">Signal</keyword>
<name>A0ABY7BP07_9FIRM</name>
<dbReference type="PANTHER" id="PTHR45138">
    <property type="entry name" value="REGULATORY COMPONENTS OF SENSORY TRANSDUCTION SYSTEM"/>
    <property type="match status" value="1"/>
</dbReference>
<protein>
    <submittedName>
        <fullName evidence="4">GGDEF domain-containing protein</fullName>
    </submittedName>
</protein>
<dbReference type="Pfam" id="PF00990">
    <property type="entry name" value="GGDEF"/>
    <property type="match status" value="1"/>
</dbReference>
<gene>
    <name evidence="4" type="ORF">OTK00_000446</name>
</gene>
<feature type="transmembrane region" description="Helical" evidence="1">
    <location>
        <begin position="134"/>
        <end position="157"/>
    </location>
</feature>
<sequence>MKKGIIWVLSLLIFSYPNLAFAQSFANDSGIFEFYIYKSVEIVGFVALCGIFILSIILQKELGEVLLHNFSKIFAALTILKFVYVLNVEEQMIYDLHYIQSMVFLGFYLKILIVYSILFSAILESRVKEFFSKYSILSNVAAAAAGIAGFVLTRAYGKKLFLLSQSTPTYLYLVFEFLIVFGLGICSFLFIKKYRQKSAWQLKAFVLSFLAGEMFIVLLKRKGVLIADTIQNLALLYLFIAVFLNVILKRYNFLQKLSMFSNEVLKEKLDVQKSFDLLVDFVYDIYSGQFERICFYYHREDDYFELISTKGENFERNFDNFKDQIELKIDEEYFKSKPDIQVLDIQGLKKVIQFSNEFYINKLDNNKKAVLVPVFSQKKIAGFLICYTRKENFNLNSELADGLLIFRNFSQALLHQIQRIEKIKNLSLEDELTGLYNRRYFIKELILESISCDRYKGKFCLAFFDMDNLKFLNDFYGHAIGDRAIRLIARIIRDNIRKIDIPARLGGDEFAVIFKNCTQEAIEDRIKSIKKLIEEESEKQLPKPIRVSCGIAVYPDDTNSLDELLKIADMRMYEEKLKNRGEIK</sequence>
<dbReference type="InterPro" id="IPR043128">
    <property type="entry name" value="Rev_trsase/Diguanyl_cyclase"/>
</dbReference>
<evidence type="ECO:0000313" key="4">
    <source>
        <dbReference type="EMBL" id="WAM34265.1"/>
    </source>
</evidence>
<feature type="transmembrane region" description="Helical" evidence="1">
    <location>
        <begin position="225"/>
        <end position="248"/>
    </location>
</feature>
<reference evidence="4" key="1">
    <citation type="submission" date="2022-12" db="EMBL/GenBank/DDBJ databases">
        <authorList>
            <person name="Bing R.G."/>
            <person name="Willard D.J."/>
            <person name="Manesh M.J.H."/>
            <person name="Laemthong T."/>
            <person name="Crosby J.R."/>
            <person name="Kelly R.M."/>
        </authorList>
    </citation>
    <scope>NUCLEOTIDE SEQUENCE</scope>
    <source>
        <strain evidence="4">DSM 8990</strain>
    </source>
</reference>
<dbReference type="Gene3D" id="3.30.70.270">
    <property type="match status" value="1"/>
</dbReference>
<dbReference type="SMART" id="SM00267">
    <property type="entry name" value="GGDEF"/>
    <property type="match status" value="1"/>
</dbReference>
<dbReference type="NCBIfam" id="TIGR00254">
    <property type="entry name" value="GGDEF"/>
    <property type="match status" value="1"/>
</dbReference>
<dbReference type="SUPFAM" id="SSF55073">
    <property type="entry name" value="Nucleotide cyclase"/>
    <property type="match status" value="1"/>
</dbReference>
<keyword evidence="1" id="KW-1133">Transmembrane helix</keyword>
<dbReference type="InterPro" id="IPR050469">
    <property type="entry name" value="Diguanylate_Cyclase"/>
</dbReference>
<dbReference type="CDD" id="cd01949">
    <property type="entry name" value="GGDEF"/>
    <property type="match status" value="1"/>
</dbReference>
<feature type="transmembrane region" description="Helical" evidence="1">
    <location>
        <begin position="65"/>
        <end position="86"/>
    </location>
</feature>
<dbReference type="InterPro" id="IPR029787">
    <property type="entry name" value="Nucleotide_cyclase"/>
</dbReference>
<keyword evidence="1" id="KW-0812">Transmembrane</keyword>
<proteinExistence type="predicted"/>
<evidence type="ECO:0000313" key="5">
    <source>
        <dbReference type="Proteomes" id="UP001164909"/>
    </source>
</evidence>
<dbReference type="RefSeq" id="WP_082054666.1">
    <property type="nucleotide sequence ID" value="NZ_CP113865.1"/>
</dbReference>
<feature type="transmembrane region" description="Helical" evidence="1">
    <location>
        <begin position="202"/>
        <end position="219"/>
    </location>
</feature>
<keyword evidence="5" id="KW-1185">Reference proteome</keyword>
<dbReference type="PANTHER" id="PTHR45138:SF9">
    <property type="entry name" value="DIGUANYLATE CYCLASE DGCM-RELATED"/>
    <property type="match status" value="1"/>
</dbReference>
<dbReference type="Proteomes" id="UP001164909">
    <property type="component" value="Chromosome"/>
</dbReference>
<accession>A0ABY7BP07</accession>
<feature type="transmembrane region" description="Helical" evidence="1">
    <location>
        <begin position="169"/>
        <end position="190"/>
    </location>
</feature>
<feature type="transmembrane region" description="Helical" evidence="1">
    <location>
        <begin position="98"/>
        <end position="122"/>
    </location>
</feature>
<feature type="chain" id="PRO_5045936800" evidence="2">
    <location>
        <begin position="23"/>
        <end position="584"/>
    </location>
</feature>
<evidence type="ECO:0000259" key="3">
    <source>
        <dbReference type="PROSITE" id="PS50887"/>
    </source>
</evidence>
<dbReference type="EMBL" id="CP113865">
    <property type="protein sequence ID" value="WAM34265.1"/>
    <property type="molecule type" value="Genomic_DNA"/>
</dbReference>
<dbReference type="PROSITE" id="PS50887">
    <property type="entry name" value="GGDEF"/>
    <property type="match status" value="1"/>
</dbReference>
<dbReference type="InterPro" id="IPR000160">
    <property type="entry name" value="GGDEF_dom"/>
</dbReference>